<evidence type="ECO:0000313" key="7">
    <source>
        <dbReference type="Proteomes" id="UP001232536"/>
    </source>
</evidence>
<dbReference type="InterPro" id="IPR041347">
    <property type="entry name" value="MftR_C"/>
</dbReference>
<dbReference type="Pfam" id="PF17754">
    <property type="entry name" value="TetR_C_14"/>
    <property type="match status" value="1"/>
</dbReference>
<dbReference type="Pfam" id="PF00440">
    <property type="entry name" value="TetR_N"/>
    <property type="match status" value="1"/>
</dbReference>
<gene>
    <name evidence="6" type="ORF">Q6348_04160</name>
</gene>
<feature type="domain" description="HTH tetR-type" evidence="5">
    <location>
        <begin position="16"/>
        <end position="76"/>
    </location>
</feature>
<organism evidence="6 7">
    <name type="scientific">Actinotalea lenta</name>
    <dbReference type="NCBI Taxonomy" id="3064654"/>
    <lineage>
        <taxon>Bacteria</taxon>
        <taxon>Bacillati</taxon>
        <taxon>Actinomycetota</taxon>
        <taxon>Actinomycetes</taxon>
        <taxon>Micrococcales</taxon>
        <taxon>Cellulomonadaceae</taxon>
        <taxon>Actinotalea</taxon>
    </lineage>
</organism>
<reference evidence="6 7" key="1">
    <citation type="submission" date="2023-07" db="EMBL/GenBank/DDBJ databases">
        <title>Description of novel actinomycetes strains, isolated from tidal flat sediment.</title>
        <authorList>
            <person name="Lu C."/>
        </authorList>
    </citation>
    <scope>NUCLEOTIDE SEQUENCE [LARGE SCALE GENOMIC DNA]</scope>
    <source>
        <strain evidence="6 7">SYSU T00b441</strain>
    </source>
</reference>
<dbReference type="RefSeq" id="WP_304600060.1">
    <property type="nucleotide sequence ID" value="NZ_JAUQYP010000001.1"/>
</dbReference>
<dbReference type="PROSITE" id="PS50977">
    <property type="entry name" value="HTH_TETR_2"/>
    <property type="match status" value="1"/>
</dbReference>
<protein>
    <submittedName>
        <fullName evidence="6">TetR family transcriptional regulator</fullName>
    </submittedName>
</protein>
<keyword evidence="3" id="KW-0804">Transcription</keyword>
<dbReference type="PANTHER" id="PTHR30055">
    <property type="entry name" value="HTH-TYPE TRANSCRIPTIONAL REGULATOR RUTR"/>
    <property type="match status" value="1"/>
</dbReference>
<keyword evidence="7" id="KW-1185">Reference proteome</keyword>
<evidence type="ECO:0000256" key="4">
    <source>
        <dbReference type="PROSITE-ProRule" id="PRU00335"/>
    </source>
</evidence>
<evidence type="ECO:0000313" key="6">
    <source>
        <dbReference type="EMBL" id="MDO8106388.1"/>
    </source>
</evidence>
<dbReference type="SUPFAM" id="SSF46689">
    <property type="entry name" value="Homeodomain-like"/>
    <property type="match status" value="1"/>
</dbReference>
<dbReference type="InterPro" id="IPR050109">
    <property type="entry name" value="HTH-type_TetR-like_transc_reg"/>
</dbReference>
<evidence type="ECO:0000256" key="1">
    <source>
        <dbReference type="ARBA" id="ARBA00023015"/>
    </source>
</evidence>
<feature type="DNA-binding region" description="H-T-H motif" evidence="4">
    <location>
        <begin position="39"/>
        <end position="58"/>
    </location>
</feature>
<dbReference type="EMBL" id="JAUQYP010000001">
    <property type="protein sequence ID" value="MDO8106388.1"/>
    <property type="molecule type" value="Genomic_DNA"/>
</dbReference>
<dbReference type="InterPro" id="IPR009057">
    <property type="entry name" value="Homeodomain-like_sf"/>
</dbReference>
<proteinExistence type="predicted"/>
<evidence type="ECO:0000256" key="3">
    <source>
        <dbReference type="ARBA" id="ARBA00023163"/>
    </source>
</evidence>
<dbReference type="Gene3D" id="1.10.357.10">
    <property type="entry name" value="Tetracycline Repressor, domain 2"/>
    <property type="match status" value="1"/>
</dbReference>
<dbReference type="Proteomes" id="UP001232536">
    <property type="component" value="Unassembled WGS sequence"/>
</dbReference>
<keyword evidence="1" id="KW-0805">Transcription regulation</keyword>
<evidence type="ECO:0000256" key="2">
    <source>
        <dbReference type="ARBA" id="ARBA00023125"/>
    </source>
</evidence>
<comment type="caution">
    <text evidence="6">The sequence shown here is derived from an EMBL/GenBank/DDBJ whole genome shotgun (WGS) entry which is preliminary data.</text>
</comment>
<dbReference type="Gene3D" id="1.10.10.60">
    <property type="entry name" value="Homeodomain-like"/>
    <property type="match status" value="1"/>
</dbReference>
<keyword evidence="2 4" id="KW-0238">DNA-binding</keyword>
<evidence type="ECO:0000259" key="5">
    <source>
        <dbReference type="PROSITE" id="PS50977"/>
    </source>
</evidence>
<sequence length="208" mass="23026">MTDLGQEIGLRHRKRAAAMARIQDVALDLFDEHGYERVTVEQIADASDVSPSSVYRYFGSKEQIVLLGEFEFDTSAARLEDDADGSPLDVTRRMLRAVMDHLVGDEERTRRQMRHVMSDPALEAALARQVYAASETLGEVFAERLSRSANDLEVQVLAHVVVGALLGGLHHWQGTAFAEPLRDVLDRCLDLLERGLQIDGAVSRAASP</sequence>
<name>A0ABT9D8C9_9CELL</name>
<dbReference type="PRINTS" id="PR00455">
    <property type="entry name" value="HTHTETR"/>
</dbReference>
<dbReference type="PANTHER" id="PTHR30055:SF234">
    <property type="entry name" value="HTH-TYPE TRANSCRIPTIONAL REGULATOR BETI"/>
    <property type="match status" value="1"/>
</dbReference>
<accession>A0ABT9D8C9</accession>
<dbReference type="InterPro" id="IPR001647">
    <property type="entry name" value="HTH_TetR"/>
</dbReference>